<dbReference type="AlphaFoldDB" id="A0A1G2QYM3"/>
<evidence type="ECO:0000313" key="3">
    <source>
        <dbReference type="Proteomes" id="UP000178092"/>
    </source>
</evidence>
<evidence type="ECO:0000259" key="1">
    <source>
        <dbReference type="Pfam" id="PF19289"/>
    </source>
</evidence>
<name>A0A1G2QYM3_9BACT</name>
<reference evidence="2 3" key="1">
    <citation type="journal article" date="2016" name="Nat. Commun.">
        <title>Thousands of microbial genomes shed light on interconnected biogeochemical processes in an aquifer system.</title>
        <authorList>
            <person name="Anantharaman K."/>
            <person name="Brown C.T."/>
            <person name="Hug L.A."/>
            <person name="Sharon I."/>
            <person name="Castelle C.J."/>
            <person name="Probst A.J."/>
            <person name="Thomas B.C."/>
            <person name="Singh A."/>
            <person name="Wilkins M.J."/>
            <person name="Karaoz U."/>
            <person name="Brodie E.L."/>
            <person name="Williams K.H."/>
            <person name="Hubbard S.S."/>
            <person name="Banfield J.F."/>
        </authorList>
    </citation>
    <scope>NUCLEOTIDE SEQUENCE [LARGE SCALE GENOMIC DNA]</scope>
</reference>
<dbReference type="Gene3D" id="3.30.2290.10">
    <property type="entry name" value="PmbA/TldD superfamily"/>
    <property type="match status" value="1"/>
</dbReference>
<dbReference type="InterPro" id="IPR035068">
    <property type="entry name" value="TldD/PmbA_N"/>
</dbReference>
<dbReference type="Proteomes" id="UP000178092">
    <property type="component" value="Unassembled WGS sequence"/>
</dbReference>
<dbReference type="InterPro" id="IPR036059">
    <property type="entry name" value="TldD/PmbA_sf"/>
</dbReference>
<dbReference type="Pfam" id="PF19289">
    <property type="entry name" value="PmbA_TldD_3rd"/>
    <property type="match status" value="1"/>
</dbReference>
<dbReference type="EMBL" id="MHTV01000042">
    <property type="protein sequence ID" value="OHA65725.1"/>
    <property type="molecule type" value="Genomic_DNA"/>
</dbReference>
<dbReference type="PANTHER" id="PTHR43666">
    <property type="entry name" value="TLDD PROTEIN"/>
    <property type="match status" value="1"/>
</dbReference>
<organism evidence="2 3">
    <name type="scientific">Candidatus Wildermuthbacteria bacterium RIFCSPHIGHO2_02_FULL_45_25</name>
    <dbReference type="NCBI Taxonomy" id="1802450"/>
    <lineage>
        <taxon>Bacteria</taxon>
        <taxon>Candidatus Wildermuthiibacteriota</taxon>
    </lineage>
</organism>
<proteinExistence type="predicted"/>
<dbReference type="GO" id="GO:0006508">
    <property type="term" value="P:proteolysis"/>
    <property type="evidence" value="ECO:0007669"/>
    <property type="project" value="InterPro"/>
</dbReference>
<sequence length="477" mass="53610">MRVLYSPYLWLTMDTQQIAQHILDIATKKKVDFCEVAVFKNEFLLKRLRRGQVDQPPAEESWGVDMAIVKGKRRKSITFDNPLLAERMIEKSLEYLKFLPEHEITLPRQVFEKAQCVANSFDEETALLEDSRLLEVVLQLNSALEAKGLILSGKITAGRGEIYYMNSIGSAQSCVYTLVGSGFFSFDLKDASISAYANTGGSSFESLDLERVSQELISKCELQRQLPKGDIFEKLREGNDLRMDVILEPYFLEPIFDWLGFFGFNGLMVERGESFISKKIGQELLGKNIDISDNPLDSRLQGIAVPFDFEGMPRSQVMLAQKGRIMNALYDSELARRLGKESTGNALPPSQRAEGAAPFNLVVEGGKSSLEEMIDSCQQPTLWITKLHYLGMKHFQTATMTGIAQHGVFLIEKGKVSQCMENVRFEEIIPEALKRVEMMGPSRLVFDPMSAGMPSGTVVPAMKIKDFRFVGSTKRTM</sequence>
<feature type="domain" description="Metalloprotease TldD/E C-terminal" evidence="1">
    <location>
        <begin position="242"/>
        <end position="470"/>
    </location>
</feature>
<dbReference type="PANTHER" id="PTHR43666:SF1">
    <property type="entry name" value="CONSERVED PROTEIN"/>
    <property type="match status" value="1"/>
</dbReference>
<accession>A0A1G2QYM3</accession>
<dbReference type="SUPFAM" id="SSF111283">
    <property type="entry name" value="Putative modulator of DNA gyrase, PmbA/TldD"/>
    <property type="match status" value="1"/>
</dbReference>
<protein>
    <recommendedName>
        <fullName evidence="1">Metalloprotease TldD/E C-terminal domain-containing protein</fullName>
    </recommendedName>
</protein>
<dbReference type="InterPro" id="IPR045569">
    <property type="entry name" value="Metalloprtase-TldD/E_C"/>
</dbReference>
<gene>
    <name evidence="2" type="ORF">A3C04_02305</name>
</gene>
<dbReference type="GO" id="GO:0008237">
    <property type="term" value="F:metallopeptidase activity"/>
    <property type="evidence" value="ECO:0007669"/>
    <property type="project" value="InterPro"/>
</dbReference>
<evidence type="ECO:0000313" key="2">
    <source>
        <dbReference type="EMBL" id="OHA65725.1"/>
    </source>
</evidence>
<comment type="caution">
    <text evidence="2">The sequence shown here is derived from an EMBL/GenBank/DDBJ whole genome shotgun (WGS) entry which is preliminary data.</text>
</comment>